<dbReference type="EMBL" id="OV725080">
    <property type="protein sequence ID" value="CAH1398117.1"/>
    <property type="molecule type" value="Genomic_DNA"/>
</dbReference>
<keyword evidence="1" id="KW-0808">Transferase</keyword>
<feature type="domain" description="DAGKc" evidence="5">
    <location>
        <begin position="176"/>
        <end position="323"/>
    </location>
</feature>
<proteinExistence type="predicted"/>
<dbReference type="Proteomes" id="UP001152798">
    <property type="component" value="Chromosome 4"/>
</dbReference>
<dbReference type="Gene3D" id="2.60.200.40">
    <property type="match status" value="1"/>
</dbReference>
<reference evidence="6" key="1">
    <citation type="submission" date="2022-01" db="EMBL/GenBank/DDBJ databases">
        <authorList>
            <person name="King R."/>
        </authorList>
    </citation>
    <scope>NUCLEOTIDE SEQUENCE</scope>
</reference>
<dbReference type="GO" id="GO:0005737">
    <property type="term" value="C:cytoplasm"/>
    <property type="evidence" value="ECO:0007669"/>
    <property type="project" value="TreeGrafter"/>
</dbReference>
<evidence type="ECO:0000313" key="7">
    <source>
        <dbReference type="Proteomes" id="UP001152798"/>
    </source>
</evidence>
<dbReference type="GO" id="GO:0001727">
    <property type="term" value="F:lipid kinase activity"/>
    <property type="evidence" value="ECO:0007669"/>
    <property type="project" value="TreeGrafter"/>
</dbReference>
<dbReference type="GO" id="GO:0005524">
    <property type="term" value="F:ATP binding"/>
    <property type="evidence" value="ECO:0007669"/>
    <property type="project" value="UniProtKB-KW"/>
</dbReference>
<accession>A0A9P0HA43</accession>
<evidence type="ECO:0000256" key="4">
    <source>
        <dbReference type="ARBA" id="ARBA00022840"/>
    </source>
</evidence>
<evidence type="ECO:0000256" key="1">
    <source>
        <dbReference type="ARBA" id="ARBA00022679"/>
    </source>
</evidence>
<evidence type="ECO:0000256" key="3">
    <source>
        <dbReference type="ARBA" id="ARBA00022777"/>
    </source>
</evidence>
<dbReference type="InterPro" id="IPR001206">
    <property type="entry name" value="Diacylglycerol_kinase_cat_dom"/>
</dbReference>
<dbReference type="SMART" id="SM00046">
    <property type="entry name" value="DAGKc"/>
    <property type="match status" value="1"/>
</dbReference>
<dbReference type="PROSITE" id="PS50146">
    <property type="entry name" value="DAGK"/>
    <property type="match status" value="1"/>
</dbReference>
<dbReference type="Pfam" id="PF00781">
    <property type="entry name" value="DAGK_cat"/>
    <property type="match status" value="1"/>
</dbReference>
<dbReference type="InterPro" id="IPR017438">
    <property type="entry name" value="ATP-NAD_kinase_N"/>
</dbReference>
<evidence type="ECO:0000256" key="2">
    <source>
        <dbReference type="ARBA" id="ARBA00022741"/>
    </source>
</evidence>
<dbReference type="InterPro" id="IPR050187">
    <property type="entry name" value="Lipid_Phosphate_FormReg"/>
</dbReference>
<dbReference type="Gene3D" id="3.40.50.10330">
    <property type="entry name" value="Probable inorganic polyphosphate/atp-NAD kinase, domain 1"/>
    <property type="match status" value="1"/>
</dbReference>
<keyword evidence="3" id="KW-0418">Kinase</keyword>
<dbReference type="AlphaFoldDB" id="A0A9P0HA43"/>
<dbReference type="PANTHER" id="PTHR12358:SF112">
    <property type="entry name" value="LD11247P-RELATED"/>
    <property type="match status" value="1"/>
</dbReference>
<gene>
    <name evidence="6" type="ORF">NEZAVI_LOCUS7836</name>
</gene>
<dbReference type="InterPro" id="IPR045540">
    <property type="entry name" value="YegS/DAGK_C"/>
</dbReference>
<protein>
    <recommendedName>
        <fullName evidence="5">DAGKc domain-containing protein</fullName>
    </recommendedName>
</protein>
<organism evidence="6 7">
    <name type="scientific">Nezara viridula</name>
    <name type="common">Southern green stink bug</name>
    <name type="synonym">Cimex viridulus</name>
    <dbReference type="NCBI Taxonomy" id="85310"/>
    <lineage>
        <taxon>Eukaryota</taxon>
        <taxon>Metazoa</taxon>
        <taxon>Ecdysozoa</taxon>
        <taxon>Arthropoda</taxon>
        <taxon>Hexapoda</taxon>
        <taxon>Insecta</taxon>
        <taxon>Pterygota</taxon>
        <taxon>Neoptera</taxon>
        <taxon>Paraneoptera</taxon>
        <taxon>Hemiptera</taxon>
        <taxon>Heteroptera</taxon>
        <taxon>Panheteroptera</taxon>
        <taxon>Pentatomomorpha</taxon>
        <taxon>Pentatomoidea</taxon>
        <taxon>Pentatomidae</taxon>
        <taxon>Pentatominae</taxon>
        <taxon>Nezara</taxon>
    </lineage>
</organism>
<name>A0A9P0HA43_NEZVI</name>
<dbReference type="GO" id="GO:0046512">
    <property type="term" value="P:sphingosine biosynthetic process"/>
    <property type="evidence" value="ECO:0007669"/>
    <property type="project" value="TreeGrafter"/>
</dbReference>
<sequence>MTESFDEDNPSPILEESFHLVSKKNTVYKVKLSEKGLCLQKRYNGITKTQTVLLEDIIGCRCMRKGLYAQKCKWRPRINKKPLNNPLQVEENSSVLWDDSDISVWFHIYAYVMKKGKVFTQKKRERMVITLRFQSYERYDENLNKAQKWKVTLKYLMNSLHKGSIPACYFLSSDIKIGNKLLVILNPKSGIGKARDIFQSKVVPLLDEAEISYHLHCTTHAHDAQSLVRKENLWRYMRGIVVAGGDGILFEVINGIMERPDWSAICSQIKLGIIPCGSGNGLAKSIAHANDEPYDKNPVLVSALNVAHGNSTQLDLVRVETKHQVLFSFLSIGWGLISDVDIESERLRGIGSQRFTIWSVAKLIGLRSYKGRISYLPVAAHQLIAQDDFDARSVVSEDERRDSFYSVVSKKSTFLSVASSSYESLAEDAVKLYGPTSDLPPLSQSVPPSWTSIEGEFVLVHASYPTHLMTDCLFAPLAKLDDGCIWLCIIRAGISRPHLMQFLVGLSNGSHVKVPEAEMIPVTALRIEPESGQLTVDGEAINLGPLQAEILPSAIKIFARG</sequence>
<dbReference type="PANTHER" id="PTHR12358">
    <property type="entry name" value="SPHINGOSINE KINASE"/>
    <property type="match status" value="1"/>
</dbReference>
<evidence type="ECO:0000259" key="5">
    <source>
        <dbReference type="PROSITE" id="PS50146"/>
    </source>
</evidence>
<evidence type="ECO:0000313" key="6">
    <source>
        <dbReference type="EMBL" id="CAH1398117.1"/>
    </source>
</evidence>
<keyword evidence="2" id="KW-0547">Nucleotide-binding</keyword>
<keyword evidence="4" id="KW-0067">ATP-binding</keyword>
<dbReference type="InterPro" id="IPR016064">
    <property type="entry name" value="NAD/diacylglycerol_kinase_sf"/>
</dbReference>
<dbReference type="OrthoDB" id="3853857at2759"/>
<keyword evidence="7" id="KW-1185">Reference proteome</keyword>
<dbReference type="GO" id="GO:0016020">
    <property type="term" value="C:membrane"/>
    <property type="evidence" value="ECO:0007669"/>
    <property type="project" value="TreeGrafter"/>
</dbReference>
<dbReference type="SUPFAM" id="SSF111331">
    <property type="entry name" value="NAD kinase/diacylglycerol kinase-like"/>
    <property type="match status" value="1"/>
</dbReference>
<dbReference type="Pfam" id="PF19279">
    <property type="entry name" value="YegS_C"/>
    <property type="match status" value="1"/>
</dbReference>